<keyword evidence="2" id="KW-1185">Reference proteome</keyword>
<name>A0A1I8AD44_9BILA</name>
<feature type="region of interest" description="Disordered" evidence="1">
    <location>
        <begin position="1"/>
        <end position="30"/>
    </location>
</feature>
<evidence type="ECO:0000313" key="3">
    <source>
        <dbReference type="WBParaSite" id="L893_g4540.t1"/>
    </source>
</evidence>
<evidence type="ECO:0000256" key="1">
    <source>
        <dbReference type="SAM" id="MobiDB-lite"/>
    </source>
</evidence>
<dbReference type="WBParaSite" id="L893_g4540.t1">
    <property type="protein sequence ID" value="L893_g4540.t1"/>
    <property type="gene ID" value="L893_g4540"/>
</dbReference>
<sequence length="53" mass="5781">MVGLDANDAEESAEQNSSKITKKKAKQKEKEAVFGVTRISKFAKIGKPKTDAK</sequence>
<dbReference type="Proteomes" id="UP000095287">
    <property type="component" value="Unplaced"/>
</dbReference>
<reference evidence="3" key="1">
    <citation type="submission" date="2016-11" db="UniProtKB">
        <authorList>
            <consortium name="WormBaseParasite"/>
        </authorList>
    </citation>
    <scope>IDENTIFICATION</scope>
</reference>
<dbReference type="AlphaFoldDB" id="A0A1I8AD44"/>
<accession>A0A1I8AD44</accession>
<organism evidence="2 3">
    <name type="scientific">Steinernema glaseri</name>
    <dbReference type="NCBI Taxonomy" id="37863"/>
    <lineage>
        <taxon>Eukaryota</taxon>
        <taxon>Metazoa</taxon>
        <taxon>Ecdysozoa</taxon>
        <taxon>Nematoda</taxon>
        <taxon>Chromadorea</taxon>
        <taxon>Rhabditida</taxon>
        <taxon>Tylenchina</taxon>
        <taxon>Panagrolaimomorpha</taxon>
        <taxon>Strongyloidoidea</taxon>
        <taxon>Steinernematidae</taxon>
        <taxon>Steinernema</taxon>
    </lineage>
</organism>
<protein>
    <submittedName>
        <fullName evidence="3">Nucleolar protein 56</fullName>
    </submittedName>
</protein>
<evidence type="ECO:0000313" key="2">
    <source>
        <dbReference type="Proteomes" id="UP000095287"/>
    </source>
</evidence>
<proteinExistence type="predicted"/>